<sequence>MASRQSGELAASIRAGNTRGPMSNTSKAGCDTGLEVYTEESEQEGDTERQCAESSRDDPGAGSADGVEAAEYGVSRVYSQQCGYVLADAQNAQSNMRALFKVVKTADEEAQAGHVARPENITLQMDPNFDPEVDFGRYMDAQQMELDFTTSDSSQRSSILSPHSAASSALGSEHYDPSVGGLIIPASASSATGGPLGLGFAGSEGRGASRFGSGTFQADDGEDLLDDPGFYFDENGDFQQGIRAAAAPASVARLPPVSTGGVVPASGGGLLHGVMPPQSLAEDDFLPLQDDYELHPDAEAFPPRQHADLDHSVRAETEPTDSAAAAPVRRSRQRKVIPLDREVELHNRDLADWSTNYLANMHDANTYREHVRSTAVAKRNAKFWVLGNGLGGLSGYYGSSFVPEPLRMFTGDAVFSSLTGKDLIAAGEKHGRDGDNADDEDRRVRARNEMGEAGRGDGDFLPGYGGDTELITRDDTIEMGREGQTPLAEHPSAMPWNSASLHRMSSAHARGTILSAGAGFGTSSVAGGLPGSLGHRGGRLVSASPLQGRGRSGGLIEGFDDVQPPFDDVAAVQLTSDLAGEGFQLAGEVDDFETFGAAANVDTQTAGTATWMRQALDSESSNFLAFVQAGIQEHEADELAPEEEAADKSSGGSIAFETLLPSDTNSRVVAAQGLLHVLSLVTKNVLSADQDGPFEDITLRLL</sequence>
<accession>A0ACC3SEI9</accession>
<evidence type="ECO:0000313" key="1">
    <source>
        <dbReference type="EMBL" id="KAK8210396.1"/>
    </source>
</evidence>
<organism evidence="1 2">
    <name type="scientific">Zalaria obscura</name>
    <dbReference type="NCBI Taxonomy" id="2024903"/>
    <lineage>
        <taxon>Eukaryota</taxon>
        <taxon>Fungi</taxon>
        <taxon>Dikarya</taxon>
        <taxon>Ascomycota</taxon>
        <taxon>Pezizomycotina</taxon>
        <taxon>Dothideomycetes</taxon>
        <taxon>Dothideomycetidae</taxon>
        <taxon>Dothideales</taxon>
        <taxon>Zalariaceae</taxon>
        <taxon>Zalaria</taxon>
    </lineage>
</organism>
<keyword evidence="2" id="KW-1185">Reference proteome</keyword>
<name>A0ACC3SEI9_9PEZI</name>
<dbReference type="EMBL" id="JAMKPW020000015">
    <property type="protein sequence ID" value="KAK8210396.1"/>
    <property type="molecule type" value="Genomic_DNA"/>
</dbReference>
<evidence type="ECO:0000313" key="2">
    <source>
        <dbReference type="Proteomes" id="UP001320706"/>
    </source>
</evidence>
<gene>
    <name evidence="1" type="primary">rec8</name>
    <name evidence="1" type="ORF">M8818_003566</name>
</gene>
<comment type="caution">
    <text evidence="1">The sequence shown here is derived from an EMBL/GenBank/DDBJ whole genome shotgun (WGS) entry which is preliminary data.</text>
</comment>
<reference evidence="1" key="1">
    <citation type="submission" date="2024-02" db="EMBL/GenBank/DDBJ databases">
        <title>Metagenome Assembled Genome of Zalaria obscura JY119.</title>
        <authorList>
            <person name="Vighnesh L."/>
            <person name="Jagadeeshwari U."/>
            <person name="Venkata Ramana C."/>
            <person name="Sasikala C."/>
        </authorList>
    </citation>
    <scope>NUCLEOTIDE SEQUENCE</scope>
    <source>
        <strain evidence="1">JY119</strain>
    </source>
</reference>
<dbReference type="Proteomes" id="UP001320706">
    <property type="component" value="Unassembled WGS sequence"/>
</dbReference>
<protein>
    <submittedName>
        <fullName evidence="1">R8 protein</fullName>
    </submittedName>
</protein>
<proteinExistence type="predicted"/>